<dbReference type="Pfam" id="PF05641">
    <property type="entry name" value="Agenet"/>
    <property type="match status" value="4"/>
</dbReference>
<proteinExistence type="predicted"/>
<dbReference type="EMBL" id="CM018043">
    <property type="protein sequence ID" value="KAA8531187.1"/>
    <property type="molecule type" value="Genomic_DNA"/>
</dbReference>
<accession>A0A5J5AP62</accession>
<evidence type="ECO:0000313" key="2">
    <source>
        <dbReference type="EMBL" id="KAA8531187.1"/>
    </source>
</evidence>
<feature type="domain" description="Agenet" evidence="1">
    <location>
        <begin position="78"/>
        <end position="134"/>
    </location>
</feature>
<dbReference type="InterPro" id="IPR014002">
    <property type="entry name" value="Agenet_dom_plant"/>
</dbReference>
<reference evidence="2 3" key="1">
    <citation type="submission" date="2019-09" db="EMBL/GenBank/DDBJ databases">
        <title>A chromosome-level genome assembly of the Chinese tupelo Nyssa sinensis.</title>
        <authorList>
            <person name="Yang X."/>
            <person name="Kang M."/>
            <person name="Yang Y."/>
            <person name="Xiong H."/>
            <person name="Wang M."/>
            <person name="Zhang Z."/>
            <person name="Wang Z."/>
            <person name="Wu H."/>
            <person name="Ma T."/>
            <person name="Liu J."/>
            <person name="Xi Z."/>
        </authorList>
    </citation>
    <scope>NUCLEOTIDE SEQUENCE [LARGE SCALE GENOMIC DNA]</scope>
    <source>
        <strain evidence="2">J267</strain>
        <tissue evidence="2">Leaf</tissue>
    </source>
</reference>
<feature type="domain" description="Agenet" evidence="1">
    <location>
        <begin position="566"/>
        <end position="621"/>
    </location>
</feature>
<keyword evidence="3" id="KW-1185">Reference proteome</keyword>
<dbReference type="Proteomes" id="UP000325577">
    <property type="component" value="Linkage Group LG2"/>
</dbReference>
<gene>
    <name evidence="2" type="ORF">F0562_005899</name>
</gene>
<feature type="domain" description="Agenet" evidence="1">
    <location>
        <begin position="170"/>
        <end position="238"/>
    </location>
</feature>
<protein>
    <recommendedName>
        <fullName evidence="1">Agenet domain-containing protein</fullName>
    </recommendedName>
</protein>
<dbReference type="PANTHER" id="PTHR31917">
    <property type="entry name" value="AGENET DOMAIN-CONTAINING PROTEIN-RELATED"/>
    <property type="match status" value="1"/>
</dbReference>
<dbReference type="AlphaFoldDB" id="A0A5J5AP62"/>
<evidence type="ECO:0000313" key="3">
    <source>
        <dbReference type="Proteomes" id="UP000325577"/>
    </source>
</evidence>
<name>A0A5J5AP62_9ASTE</name>
<dbReference type="Gene3D" id="2.30.30.140">
    <property type="match status" value="2"/>
</dbReference>
<feature type="domain" description="Agenet" evidence="1">
    <location>
        <begin position="495"/>
        <end position="563"/>
    </location>
</feature>
<evidence type="ECO:0000259" key="1">
    <source>
        <dbReference type="SMART" id="SM00743"/>
    </source>
</evidence>
<organism evidence="2 3">
    <name type="scientific">Nyssa sinensis</name>
    <dbReference type="NCBI Taxonomy" id="561372"/>
    <lineage>
        <taxon>Eukaryota</taxon>
        <taxon>Viridiplantae</taxon>
        <taxon>Streptophyta</taxon>
        <taxon>Embryophyta</taxon>
        <taxon>Tracheophyta</taxon>
        <taxon>Spermatophyta</taxon>
        <taxon>Magnoliopsida</taxon>
        <taxon>eudicotyledons</taxon>
        <taxon>Gunneridae</taxon>
        <taxon>Pentapetalae</taxon>
        <taxon>asterids</taxon>
        <taxon>Cornales</taxon>
        <taxon>Nyssaceae</taxon>
        <taxon>Nyssa</taxon>
    </lineage>
</organism>
<dbReference type="OrthoDB" id="2020707at2759"/>
<dbReference type="InterPro" id="IPR008395">
    <property type="entry name" value="Agenet-like_dom"/>
</dbReference>
<dbReference type="PANTHER" id="PTHR31917:SF147">
    <property type="entry name" value="AGENET DOMAIN-CONTAINING PROTEIN"/>
    <property type="match status" value="1"/>
</dbReference>
<dbReference type="CDD" id="cd20406">
    <property type="entry name" value="Tudor_Agenet_AtDUF_rpt2_4"/>
    <property type="match status" value="3"/>
</dbReference>
<feature type="domain" description="Agenet" evidence="1">
    <location>
        <begin position="405"/>
        <end position="461"/>
    </location>
</feature>
<sequence length="635" mass="73849">MPERHFNKGDKVEVTRDDDRSNGFWLPATVLRSSPAKHKDKIYVAFETVTSDNNKTKRLREYVNVANVRPTPPLELHRYFKVGDHIDAYHKNGWRKGTVVDILENSRYLVAINGGSEENEVEQRSLRAHRDWNDGSWVPPLEQQNKPSELEMKSRVVKVRIKYSGRASGAKFSKGTMVEVKSDEEGYRGSWYTARIVGSVGNDMFLVEYLTLKTDDETEPLREKADASCIRPCPPEIPRVDSFEQLEEVDAWYNDGWWVGHISKVLDGLKCDMIISAQVFASMYLIYAIYKLQTIHLPRRSPNFDFPQRRSSEVKLKSREVKFKIKYSGRTSEAKFNKGTMVEVKSDEEGYQGSWYTAVIVGSIGNKKFLVEYQTLKTGDESRPLREQTDASCFRPCPPETHRADRFKLLEEVDAWYNDGWWVGLISKVFDGLNYAVYFWNTNEKLEFEHFNLRPHQEWIDGKWVVSFRRGWSELPFKSRLGKLKINFHGKTTEAMFSNGTKVEVKSDEEDYRGFWYPAVIISPTGNGKYLVEFLTLKTDDEIELLTVEADALCIRPCPPVVQRVDRYKPLEEVDAWYNYGWWVGQVYKAEGSKHEVYLKTTNEVLEFQHSNLRPHQDWNWIDGKWVIAAKGWNL</sequence>
<feature type="domain" description="Agenet" evidence="1">
    <location>
        <begin position="4"/>
        <end position="76"/>
    </location>
</feature>
<dbReference type="CDD" id="cd20405">
    <property type="entry name" value="Tudor_Agenet_AtDUF_rpt1_3"/>
    <property type="match status" value="3"/>
</dbReference>
<dbReference type="SMART" id="SM00743">
    <property type="entry name" value="Agenet"/>
    <property type="match status" value="7"/>
</dbReference>
<feature type="domain" description="Agenet" evidence="1">
    <location>
        <begin position="334"/>
        <end position="402"/>
    </location>
</feature>